<dbReference type="Pfam" id="PF01232">
    <property type="entry name" value="Mannitol_dh"/>
    <property type="match status" value="1"/>
</dbReference>
<dbReference type="Proteomes" id="UP000033140">
    <property type="component" value="Unassembled WGS sequence"/>
</dbReference>
<dbReference type="EC" id="1.1.1.17" evidence="3"/>
<dbReference type="Gene3D" id="3.40.50.720">
    <property type="entry name" value="NAD(P)-binding Rossmann-like Domain"/>
    <property type="match status" value="1"/>
</dbReference>
<dbReference type="NCBIfam" id="NF002652">
    <property type="entry name" value="PRK02318.2-5"/>
    <property type="match status" value="1"/>
</dbReference>
<comment type="caution">
    <text evidence="10">The sequence shown here is derived from an EMBL/GenBank/DDBJ whole genome shotgun (WGS) entry which is preliminary data.</text>
</comment>
<dbReference type="NCBIfam" id="NF002650">
    <property type="entry name" value="PRK02318.2-2"/>
    <property type="match status" value="1"/>
</dbReference>
<keyword evidence="5" id="KW-0560">Oxidoreductase</keyword>
<dbReference type="InterPro" id="IPR013328">
    <property type="entry name" value="6PGD_dom2"/>
</dbReference>
<dbReference type="InterPro" id="IPR000669">
    <property type="entry name" value="Mannitol_DH"/>
</dbReference>
<sequence length="389" mass="43742">MPSQKNAVHFGAGNIGRGFIGPLLVQSGYHVTFADVQDEVIDALNKKDTYTVHILDQEKTKEEIGNVSGVKSTDDDAIDAIAEADIVTTSVGPEILKRIAPAIAKGISKRREQKKGDLNVIACENMVGATSGLKEEIEKALEGKHEDLKYIKEHVGFPDCEVDRIVPPFESEDKLEVGVEDFYEWVVDKTKVKGDLSGVKGMSLKENLSPFLERKLFTLNCGHAMLAFLGFVKGYKTINEAIEDEEIKKITRGALEESGAALIKKHEFDEKEHKEYIEKTMTRYANPNIHDELPRVSRKPLRKLGENERLTGPTKMCKEYGLPRDNLLKGIAAAFYFDVKDDEESAELQKMLKEKGLEATLEETTGFKKGDEEYETVLKNYEDLKKWRK</sequence>
<evidence type="ECO:0000256" key="7">
    <source>
        <dbReference type="ARBA" id="ARBA00048615"/>
    </source>
</evidence>
<dbReference type="AlphaFoldDB" id="A0A0E9NQ69"/>
<gene>
    <name evidence="10" type="ORF">G7K_6105-t1</name>
</gene>
<dbReference type="InterPro" id="IPR023028">
    <property type="entry name" value="Mannitol_1_phos_5_DH"/>
</dbReference>
<dbReference type="PROSITE" id="PS00974">
    <property type="entry name" value="MANNITOL_DHGENASE"/>
    <property type="match status" value="1"/>
</dbReference>
<dbReference type="STRING" id="698492.A0A0E9NQ69"/>
<dbReference type="InterPro" id="IPR036291">
    <property type="entry name" value="NAD(P)-bd_dom_sf"/>
</dbReference>
<evidence type="ECO:0000256" key="4">
    <source>
        <dbReference type="ARBA" id="ARBA00016219"/>
    </source>
</evidence>
<evidence type="ECO:0000256" key="1">
    <source>
        <dbReference type="ARBA" id="ARBA00006541"/>
    </source>
</evidence>
<keyword evidence="11" id="KW-1185">Reference proteome</keyword>
<name>A0A0E9NQ69_SAICN</name>
<organism evidence="10 11">
    <name type="scientific">Saitoella complicata (strain BCRC 22490 / CBS 7301 / JCM 7358 / NBRC 10748 / NRRL Y-17804)</name>
    <dbReference type="NCBI Taxonomy" id="698492"/>
    <lineage>
        <taxon>Eukaryota</taxon>
        <taxon>Fungi</taxon>
        <taxon>Dikarya</taxon>
        <taxon>Ascomycota</taxon>
        <taxon>Taphrinomycotina</taxon>
        <taxon>Taphrinomycotina incertae sedis</taxon>
        <taxon>Saitoella</taxon>
    </lineage>
</organism>
<dbReference type="GO" id="GO:0005829">
    <property type="term" value="C:cytosol"/>
    <property type="evidence" value="ECO:0007669"/>
    <property type="project" value="TreeGrafter"/>
</dbReference>
<dbReference type="GO" id="GO:0019592">
    <property type="term" value="P:mannitol catabolic process"/>
    <property type="evidence" value="ECO:0007669"/>
    <property type="project" value="TreeGrafter"/>
</dbReference>
<proteinExistence type="inferred from homology"/>
<dbReference type="OrthoDB" id="418169at2759"/>
<feature type="domain" description="Mannitol dehydrogenase C-terminal" evidence="9">
    <location>
        <begin position="207"/>
        <end position="384"/>
    </location>
</feature>
<dbReference type="PANTHER" id="PTHR30524">
    <property type="entry name" value="MANNITOL-1-PHOSPHATE 5-DEHYDROGENASE"/>
    <property type="match status" value="1"/>
</dbReference>
<dbReference type="SUPFAM" id="SSF51735">
    <property type="entry name" value="NAD(P)-binding Rossmann-fold domains"/>
    <property type="match status" value="1"/>
</dbReference>
<evidence type="ECO:0000256" key="5">
    <source>
        <dbReference type="ARBA" id="ARBA00023002"/>
    </source>
</evidence>
<dbReference type="GO" id="GO:0008926">
    <property type="term" value="F:mannitol-1-phosphate 5-dehydrogenase activity"/>
    <property type="evidence" value="ECO:0007669"/>
    <property type="project" value="UniProtKB-EC"/>
</dbReference>
<feature type="domain" description="Mannitol dehydrogenase N-terminal" evidence="8">
    <location>
        <begin position="6"/>
        <end position="194"/>
    </location>
</feature>
<dbReference type="PRINTS" id="PR00084">
    <property type="entry name" value="MTLDHDRGNASE"/>
</dbReference>
<comment type="subunit">
    <text evidence="2">Monomer.</text>
</comment>
<accession>A0A0E9NQ69</accession>
<evidence type="ECO:0000256" key="6">
    <source>
        <dbReference type="ARBA" id="ARBA00023027"/>
    </source>
</evidence>
<dbReference type="Pfam" id="PF08125">
    <property type="entry name" value="Mannitol_dh_C"/>
    <property type="match status" value="1"/>
</dbReference>
<protein>
    <recommendedName>
        <fullName evidence="4">Mannitol-1-phosphate 5-dehydrogenase</fullName>
        <ecNumber evidence="3">1.1.1.17</ecNumber>
    </recommendedName>
</protein>
<reference evidence="10 11" key="3">
    <citation type="journal article" date="2015" name="Genome Announc.">
        <title>Draft Genome Sequence of the Archiascomycetous Yeast Saitoella complicata.</title>
        <authorList>
            <person name="Yamauchi K."/>
            <person name="Kondo S."/>
            <person name="Hamamoto M."/>
            <person name="Takahashi Y."/>
            <person name="Ogura Y."/>
            <person name="Hayashi T."/>
            <person name="Nishida H."/>
        </authorList>
    </citation>
    <scope>NUCLEOTIDE SEQUENCE [LARGE SCALE GENOMIC DNA]</scope>
    <source>
        <strain evidence="10 11">NRRL Y-17804</strain>
    </source>
</reference>
<keyword evidence="6" id="KW-0520">NAD</keyword>
<evidence type="ECO:0000313" key="11">
    <source>
        <dbReference type="Proteomes" id="UP000033140"/>
    </source>
</evidence>
<reference evidence="10 11" key="1">
    <citation type="journal article" date="2011" name="J. Gen. Appl. Microbiol.">
        <title>Draft genome sequencing of the enigmatic yeast Saitoella complicata.</title>
        <authorList>
            <person name="Nishida H."/>
            <person name="Hamamoto M."/>
            <person name="Sugiyama J."/>
        </authorList>
    </citation>
    <scope>NUCLEOTIDE SEQUENCE [LARGE SCALE GENOMIC DNA]</scope>
    <source>
        <strain evidence="10 11">NRRL Y-17804</strain>
    </source>
</reference>
<evidence type="ECO:0000313" key="10">
    <source>
        <dbReference type="EMBL" id="GAO52017.1"/>
    </source>
</evidence>
<dbReference type="HAMAP" id="MF_00196">
    <property type="entry name" value="Mannitol_dehydrog"/>
    <property type="match status" value="1"/>
</dbReference>
<dbReference type="InterPro" id="IPR013118">
    <property type="entry name" value="Mannitol_DH_C"/>
</dbReference>
<evidence type="ECO:0000259" key="9">
    <source>
        <dbReference type="Pfam" id="PF08125"/>
    </source>
</evidence>
<dbReference type="EMBL" id="BACD03000057">
    <property type="protein sequence ID" value="GAO52017.1"/>
    <property type="molecule type" value="Genomic_DNA"/>
</dbReference>
<evidence type="ECO:0000259" key="8">
    <source>
        <dbReference type="Pfam" id="PF01232"/>
    </source>
</evidence>
<dbReference type="InterPro" id="IPR013131">
    <property type="entry name" value="Mannitol_DH_N"/>
</dbReference>
<reference evidence="10 11" key="2">
    <citation type="journal article" date="2014" name="J. Gen. Appl. Microbiol.">
        <title>The early diverging ascomycetous budding yeast Saitoella complicata has three histone deacetylases belonging to the Clr6, Hos2, and Rpd3 lineages.</title>
        <authorList>
            <person name="Nishida H."/>
            <person name="Matsumoto T."/>
            <person name="Kondo S."/>
            <person name="Hamamoto M."/>
            <person name="Yoshikawa H."/>
        </authorList>
    </citation>
    <scope>NUCLEOTIDE SEQUENCE [LARGE SCALE GENOMIC DNA]</scope>
    <source>
        <strain evidence="10 11">NRRL Y-17804</strain>
    </source>
</reference>
<dbReference type="NCBIfam" id="NF002646">
    <property type="entry name" value="PRK02318.1-2"/>
    <property type="match status" value="1"/>
</dbReference>
<dbReference type="InterPro" id="IPR008927">
    <property type="entry name" value="6-PGluconate_DH-like_C_sf"/>
</dbReference>
<dbReference type="InterPro" id="IPR023027">
    <property type="entry name" value="Mannitol_DH_CS"/>
</dbReference>
<dbReference type="SUPFAM" id="SSF48179">
    <property type="entry name" value="6-phosphogluconate dehydrogenase C-terminal domain-like"/>
    <property type="match status" value="1"/>
</dbReference>
<dbReference type="Gene3D" id="1.10.1040.10">
    <property type="entry name" value="N-(1-d-carboxylethyl)-l-norvaline Dehydrogenase, domain 2"/>
    <property type="match status" value="1"/>
</dbReference>
<dbReference type="NCBIfam" id="NF002647">
    <property type="entry name" value="PRK02318.1-3"/>
    <property type="match status" value="1"/>
</dbReference>
<comment type="similarity">
    <text evidence="1">Belongs to the mannitol dehydrogenase family.</text>
</comment>
<evidence type="ECO:0000256" key="3">
    <source>
        <dbReference type="ARBA" id="ARBA00012939"/>
    </source>
</evidence>
<dbReference type="OMA" id="APFIERK"/>
<comment type="catalytic activity">
    <reaction evidence="7">
        <text>D-mannitol 1-phosphate + NAD(+) = beta-D-fructose 6-phosphate + NADH + H(+)</text>
        <dbReference type="Rhea" id="RHEA:19661"/>
        <dbReference type="ChEBI" id="CHEBI:15378"/>
        <dbReference type="ChEBI" id="CHEBI:57540"/>
        <dbReference type="ChEBI" id="CHEBI:57634"/>
        <dbReference type="ChEBI" id="CHEBI:57945"/>
        <dbReference type="ChEBI" id="CHEBI:61381"/>
        <dbReference type="EC" id="1.1.1.17"/>
    </reaction>
</comment>
<dbReference type="PANTHER" id="PTHR30524:SF0">
    <property type="entry name" value="ALTRONATE OXIDOREDUCTASE-RELATED"/>
    <property type="match status" value="1"/>
</dbReference>
<evidence type="ECO:0000256" key="2">
    <source>
        <dbReference type="ARBA" id="ARBA00011245"/>
    </source>
</evidence>
<dbReference type="RefSeq" id="XP_019021868.1">
    <property type="nucleotide sequence ID" value="XM_019168542.1"/>
</dbReference>